<dbReference type="OrthoDB" id="9788689at2"/>
<evidence type="ECO:0000256" key="5">
    <source>
        <dbReference type="PROSITE-ProRule" id="PRU00742"/>
    </source>
</evidence>
<dbReference type="PROSITE" id="PS51409">
    <property type="entry name" value="ARGINASE_2"/>
    <property type="match status" value="1"/>
</dbReference>
<protein>
    <submittedName>
        <fullName evidence="6">Arginase</fullName>
    </submittedName>
</protein>
<keyword evidence="1" id="KW-0479">Metal-binding</keyword>
<dbReference type="GO" id="GO:0008783">
    <property type="term" value="F:agmatinase activity"/>
    <property type="evidence" value="ECO:0007669"/>
    <property type="project" value="TreeGrafter"/>
</dbReference>
<organism evidence="6 9">
    <name type="scientific">Pseudoalteromonas aurantia</name>
    <dbReference type="NCBI Taxonomy" id="43654"/>
    <lineage>
        <taxon>Bacteria</taxon>
        <taxon>Pseudomonadati</taxon>
        <taxon>Pseudomonadota</taxon>
        <taxon>Gammaproteobacteria</taxon>
        <taxon>Alteromonadales</taxon>
        <taxon>Pseudoalteromonadaceae</taxon>
        <taxon>Pseudoalteromonas</taxon>
    </lineage>
</organism>
<evidence type="ECO:0000313" key="6">
    <source>
        <dbReference type="EMBL" id="TMO68186.1"/>
    </source>
</evidence>
<dbReference type="CDD" id="cd09988">
    <property type="entry name" value="Formimidoylglutamase"/>
    <property type="match status" value="1"/>
</dbReference>
<proteinExistence type="inferred from homology"/>
<gene>
    <name evidence="6" type="ORF">CWC19_10725</name>
    <name evidence="7" type="ORF">CWC20_04890</name>
</gene>
<dbReference type="Pfam" id="PF00491">
    <property type="entry name" value="Arginase"/>
    <property type="match status" value="1"/>
</dbReference>
<accession>A0A5S3V8Z7</accession>
<keyword evidence="8" id="KW-1185">Reference proteome</keyword>
<evidence type="ECO:0000256" key="4">
    <source>
        <dbReference type="ARBA" id="ARBA00023211"/>
    </source>
</evidence>
<dbReference type="Gene3D" id="3.40.800.10">
    <property type="entry name" value="Ureohydrolase domain"/>
    <property type="match status" value="1"/>
</dbReference>
<dbReference type="AlphaFoldDB" id="A0A5S3V8Z7"/>
<evidence type="ECO:0000313" key="9">
    <source>
        <dbReference type="Proteomes" id="UP000307217"/>
    </source>
</evidence>
<dbReference type="GO" id="GO:0046872">
    <property type="term" value="F:metal ion binding"/>
    <property type="evidence" value="ECO:0007669"/>
    <property type="project" value="UniProtKB-KW"/>
</dbReference>
<dbReference type="EMBL" id="PNBW01000022">
    <property type="protein sequence ID" value="TMO77107.1"/>
    <property type="molecule type" value="Genomic_DNA"/>
</dbReference>
<keyword evidence="2" id="KW-0378">Hydrolase</keyword>
<dbReference type="GO" id="GO:0033389">
    <property type="term" value="P:putrescine biosynthetic process from arginine, via agmatine"/>
    <property type="evidence" value="ECO:0007669"/>
    <property type="project" value="TreeGrafter"/>
</dbReference>
<comment type="similarity">
    <text evidence="5">Belongs to the arginase family.</text>
</comment>
<reference evidence="6 9" key="1">
    <citation type="submission" date="2018-01" db="EMBL/GenBank/DDBJ databases">
        <authorList>
            <person name="Paulsen S."/>
            <person name="Gram L.K."/>
        </authorList>
    </citation>
    <scope>NUCLEOTIDE SEQUENCE [LARGE SCALE GENOMIC DNA]</scope>
    <source>
        <strain evidence="6 9">S3790</strain>
        <strain evidence="7">S3895</strain>
    </source>
</reference>
<sequence length="352" mass="38795">MTEYLHIYHEADISSLVTERENERKFWQSLTFLDTNSATLQALKDAAAFGIKYVLIGVNEDIGPRANCGQGGATLGWQAFLQRFLNLPCNQFLDPKNVLLLGEIICDDLQTASADLCNTHPDQLVQLRDLCAEIDQRVNDILTLIFSAGLEPIIIGGGHNNCFGILQALYKVSGKSCNAINFDPHADFRAIEGRHSGNGFHYAYQRNMLNDYHVVGLHEQKNNKAIIDGLHKAQFTYTSYQDILVTRRATLTQAITTGLKRFNDDKPLGIEVDVDSISGMPVSAFTNCGFSTNDAEHFVSLSAEQRSVAYLHLCEAAPANHPQGLAQGMIEAGQVLSGLVCSYLSSRARVEQ</sequence>
<dbReference type="SUPFAM" id="SSF52768">
    <property type="entry name" value="Arginase/deacetylase"/>
    <property type="match status" value="1"/>
</dbReference>
<keyword evidence="4" id="KW-0464">Manganese</keyword>
<name>A0A5S3V8Z7_9GAMM</name>
<comment type="caution">
    <text evidence="6">The sequence shown here is derived from an EMBL/GenBank/DDBJ whole genome shotgun (WGS) entry which is preliminary data.</text>
</comment>
<dbReference type="InterPro" id="IPR023696">
    <property type="entry name" value="Ureohydrolase_dom_sf"/>
</dbReference>
<dbReference type="Proteomes" id="UP000307217">
    <property type="component" value="Unassembled WGS sequence"/>
</dbReference>
<evidence type="ECO:0000313" key="8">
    <source>
        <dbReference type="Proteomes" id="UP000307164"/>
    </source>
</evidence>
<dbReference type="PANTHER" id="PTHR11358:SF35">
    <property type="entry name" value="FORMIMIDOYLGLUTAMASE"/>
    <property type="match status" value="1"/>
</dbReference>
<evidence type="ECO:0000313" key="7">
    <source>
        <dbReference type="EMBL" id="TMO77107.1"/>
    </source>
</evidence>
<evidence type="ECO:0000256" key="1">
    <source>
        <dbReference type="ARBA" id="ARBA00022723"/>
    </source>
</evidence>
<dbReference type="PANTHER" id="PTHR11358">
    <property type="entry name" value="ARGINASE/AGMATINASE"/>
    <property type="match status" value="1"/>
</dbReference>
<evidence type="ECO:0000256" key="2">
    <source>
        <dbReference type="ARBA" id="ARBA00022801"/>
    </source>
</evidence>
<reference evidence="8 9" key="2">
    <citation type="submission" date="2019-06" db="EMBL/GenBank/DDBJ databases">
        <title>Co-occurence of chitin degradation, pigmentation and bioactivity in marine Pseudoalteromonas.</title>
        <authorList>
            <person name="Sonnenschein E.C."/>
            <person name="Bech P.K."/>
        </authorList>
    </citation>
    <scope>NUCLEOTIDE SEQUENCE [LARGE SCALE GENOMIC DNA]</scope>
    <source>
        <strain evidence="9">S3790</strain>
        <strain evidence="7 8">S3895</strain>
    </source>
</reference>
<keyword evidence="3" id="KW-0369">Histidine metabolism</keyword>
<dbReference type="RefSeq" id="WP_138591878.1">
    <property type="nucleotide sequence ID" value="NZ_PNBW01000022.1"/>
</dbReference>
<dbReference type="EMBL" id="PNBX01000043">
    <property type="protein sequence ID" value="TMO68186.1"/>
    <property type="molecule type" value="Genomic_DNA"/>
</dbReference>
<dbReference type="Proteomes" id="UP000307164">
    <property type="component" value="Unassembled WGS sequence"/>
</dbReference>
<evidence type="ECO:0000256" key="3">
    <source>
        <dbReference type="ARBA" id="ARBA00022808"/>
    </source>
</evidence>
<dbReference type="GO" id="GO:0006547">
    <property type="term" value="P:L-histidine metabolic process"/>
    <property type="evidence" value="ECO:0007669"/>
    <property type="project" value="UniProtKB-KW"/>
</dbReference>
<dbReference type="InterPro" id="IPR006035">
    <property type="entry name" value="Ureohydrolase"/>
</dbReference>
<reference evidence="6" key="3">
    <citation type="submission" date="2019-09" db="EMBL/GenBank/DDBJ databases">
        <title>Co-occurence of chitin degradation, pigmentation and bioactivity in marine Pseudoalteromonas.</title>
        <authorList>
            <person name="Sonnenschein E.C."/>
            <person name="Bech P.K."/>
        </authorList>
    </citation>
    <scope>NUCLEOTIDE SEQUENCE</scope>
    <source>
        <strain evidence="6">S3790</strain>
    </source>
</reference>